<dbReference type="SUPFAM" id="SSF111126">
    <property type="entry name" value="Ligand-binding domain in the NO signalling and Golgi transport"/>
    <property type="match status" value="1"/>
</dbReference>
<name>A0A897MWG3_9EURY</name>
<dbReference type="GO" id="GO:0020037">
    <property type="term" value="F:heme binding"/>
    <property type="evidence" value="ECO:0007669"/>
    <property type="project" value="InterPro"/>
</dbReference>
<evidence type="ECO:0000313" key="2">
    <source>
        <dbReference type="EMBL" id="QSG04318.1"/>
    </source>
</evidence>
<dbReference type="InterPro" id="IPR024096">
    <property type="entry name" value="NO_sig/Golgi_transp_ligand-bd"/>
</dbReference>
<dbReference type="EMBL" id="CP064786">
    <property type="protein sequence ID" value="QSG04318.1"/>
    <property type="molecule type" value="Genomic_DNA"/>
</dbReference>
<dbReference type="InterPro" id="IPR011644">
    <property type="entry name" value="Heme_NO-bd"/>
</dbReference>
<dbReference type="GeneID" id="70686509"/>
<protein>
    <submittedName>
        <fullName evidence="2">Putative transcriptional regulator, contains HTH and 4VR domain</fullName>
    </submittedName>
</protein>
<evidence type="ECO:0000313" key="3">
    <source>
        <dbReference type="Proteomes" id="UP000663586"/>
    </source>
</evidence>
<proteinExistence type="predicted"/>
<dbReference type="Gene3D" id="3.90.1520.10">
    <property type="entry name" value="H-NOX domain"/>
    <property type="match status" value="1"/>
</dbReference>
<dbReference type="AlphaFoldDB" id="A0A897MWG3"/>
<gene>
    <name evidence="2" type="ORF">AArcS_3131</name>
</gene>
<organism evidence="2 3">
    <name type="scientific">Natranaeroarchaeum sulfidigenes</name>
    <dbReference type="NCBI Taxonomy" id="2784880"/>
    <lineage>
        <taxon>Archaea</taxon>
        <taxon>Methanobacteriati</taxon>
        <taxon>Methanobacteriota</taxon>
        <taxon>Stenosarchaea group</taxon>
        <taxon>Halobacteria</taxon>
        <taxon>Halobacteriales</taxon>
        <taxon>Natronoarchaeaceae</taxon>
        <taxon>Natranaeroarchaeum</taxon>
    </lineage>
</organism>
<evidence type="ECO:0000259" key="1">
    <source>
        <dbReference type="Pfam" id="PF07700"/>
    </source>
</evidence>
<dbReference type="Proteomes" id="UP000663586">
    <property type="component" value="Chromosome"/>
</dbReference>
<dbReference type="RefSeq" id="WP_238478339.1">
    <property type="nucleotide sequence ID" value="NZ_CP064786.1"/>
</dbReference>
<feature type="domain" description="Heme NO-binding" evidence="1">
    <location>
        <begin position="2"/>
        <end position="157"/>
    </location>
</feature>
<sequence>MHGIVHKAFKEFVETEVDGINWEAVVDEAGLEPTLYLPVTDYPDEEFTRAATALSELSGRPDASLHKSFGRSLAPSLLDTFKAHIRDDWDAREVLLALDSIYEQLDSDDEHSTSSTVSTRTDGNEVVLTYRSDRQLCTVLRGIVIGIADEYERTAEIVEPACLQAGADRCELHVTLD</sequence>
<dbReference type="InterPro" id="IPR038158">
    <property type="entry name" value="H-NOX_domain_sf"/>
</dbReference>
<reference evidence="2" key="1">
    <citation type="submission" date="2020-11" db="EMBL/GenBank/DDBJ databases">
        <title>Carbohydrate-dependent, anaerobic sulfur respiration: A novel catabolism in halophilic archaea.</title>
        <authorList>
            <person name="Sorokin D.Y."/>
            <person name="Messina E."/>
            <person name="Smedile F."/>
            <person name="La Cono V."/>
            <person name="Hallsworth J.E."/>
            <person name="Yakimov M.M."/>
        </authorList>
    </citation>
    <scope>NUCLEOTIDE SEQUENCE</scope>
    <source>
        <strain evidence="2">AArc-S</strain>
    </source>
</reference>
<accession>A0A897MWG3</accession>
<dbReference type="KEGG" id="hara:AArcS_3131"/>
<dbReference type="Pfam" id="PF07700">
    <property type="entry name" value="HNOB"/>
    <property type="match status" value="1"/>
</dbReference>
<keyword evidence="3" id="KW-1185">Reference proteome</keyword>